<feature type="transmembrane region" description="Helical" evidence="1">
    <location>
        <begin position="98"/>
        <end position="120"/>
    </location>
</feature>
<keyword evidence="1" id="KW-1133">Transmembrane helix</keyword>
<keyword evidence="3" id="KW-1185">Reference proteome</keyword>
<evidence type="ECO:0000313" key="3">
    <source>
        <dbReference type="Proteomes" id="UP000479000"/>
    </source>
</evidence>
<gene>
    <name evidence="2" type="ORF">NTEN_LOCUS8172</name>
</gene>
<dbReference type="EMBL" id="CADCXU010012004">
    <property type="protein sequence ID" value="CAB0002385.1"/>
    <property type="molecule type" value="Genomic_DNA"/>
</dbReference>
<feature type="non-terminal residue" evidence="2">
    <location>
        <position position="1"/>
    </location>
</feature>
<protein>
    <submittedName>
        <fullName evidence="2">Uncharacterized protein</fullName>
    </submittedName>
</protein>
<keyword evidence="1" id="KW-0472">Membrane</keyword>
<accession>A0A6H5GI35</accession>
<evidence type="ECO:0000313" key="2">
    <source>
        <dbReference type="EMBL" id="CAB0002385.1"/>
    </source>
</evidence>
<reference evidence="2 3" key="1">
    <citation type="submission" date="2020-02" db="EMBL/GenBank/DDBJ databases">
        <authorList>
            <person name="Ferguson B K."/>
        </authorList>
    </citation>
    <scope>NUCLEOTIDE SEQUENCE [LARGE SCALE GENOMIC DNA]</scope>
</reference>
<proteinExistence type="predicted"/>
<evidence type="ECO:0000256" key="1">
    <source>
        <dbReference type="SAM" id="Phobius"/>
    </source>
</evidence>
<dbReference type="AlphaFoldDB" id="A0A6H5GI35"/>
<name>A0A6H5GI35_9HEMI</name>
<sequence>NPRKSRQGLRGARIPPARYSRPEIIVREVCPLICPPRLLHLLCFQLSQSYDQSKISTGRFRDSIMRNVQPAKHANLGCCTKPTGGFVSQDSNRNSNSVVYSVIYALPTGFIVNGSIVIVLKSRIGTELQKKLFLIHIYSESLPEQVSVCPCVLEQADRRFDIIFGMSLDRLKTDNGWNEKKPLIISGNVTSAPQIEDFIHLLRLNFCF</sequence>
<feature type="non-terminal residue" evidence="2">
    <location>
        <position position="208"/>
    </location>
</feature>
<dbReference type="OrthoDB" id="6416577at2759"/>
<dbReference type="Proteomes" id="UP000479000">
    <property type="component" value="Unassembled WGS sequence"/>
</dbReference>
<organism evidence="2 3">
    <name type="scientific">Nesidiocoris tenuis</name>
    <dbReference type="NCBI Taxonomy" id="355587"/>
    <lineage>
        <taxon>Eukaryota</taxon>
        <taxon>Metazoa</taxon>
        <taxon>Ecdysozoa</taxon>
        <taxon>Arthropoda</taxon>
        <taxon>Hexapoda</taxon>
        <taxon>Insecta</taxon>
        <taxon>Pterygota</taxon>
        <taxon>Neoptera</taxon>
        <taxon>Paraneoptera</taxon>
        <taxon>Hemiptera</taxon>
        <taxon>Heteroptera</taxon>
        <taxon>Panheteroptera</taxon>
        <taxon>Cimicomorpha</taxon>
        <taxon>Miridae</taxon>
        <taxon>Dicyphina</taxon>
        <taxon>Nesidiocoris</taxon>
    </lineage>
</organism>
<keyword evidence="1" id="KW-0812">Transmembrane</keyword>